<gene>
    <name evidence="2" type="ORF">NQ315_007269</name>
</gene>
<evidence type="ECO:0000313" key="2">
    <source>
        <dbReference type="EMBL" id="KAJ8924472.1"/>
    </source>
</evidence>
<organism evidence="2 3">
    <name type="scientific">Exocentrus adspersus</name>
    <dbReference type="NCBI Taxonomy" id="1586481"/>
    <lineage>
        <taxon>Eukaryota</taxon>
        <taxon>Metazoa</taxon>
        <taxon>Ecdysozoa</taxon>
        <taxon>Arthropoda</taxon>
        <taxon>Hexapoda</taxon>
        <taxon>Insecta</taxon>
        <taxon>Pterygota</taxon>
        <taxon>Neoptera</taxon>
        <taxon>Endopterygota</taxon>
        <taxon>Coleoptera</taxon>
        <taxon>Polyphaga</taxon>
        <taxon>Cucujiformia</taxon>
        <taxon>Chrysomeloidea</taxon>
        <taxon>Cerambycidae</taxon>
        <taxon>Lamiinae</taxon>
        <taxon>Acanthocinini</taxon>
        <taxon>Exocentrus</taxon>
    </lineage>
</organism>
<evidence type="ECO:0000256" key="1">
    <source>
        <dbReference type="SAM" id="Phobius"/>
    </source>
</evidence>
<sequence>MSKSAGETIFYFCGFASVSAIAVILCLKVVKFKCTKTSPVRDTMMHRVYNNFKPSAEEENHGIQRLRCSKLNL</sequence>
<accession>A0AAV8WE46</accession>
<proteinExistence type="predicted"/>
<dbReference type="Proteomes" id="UP001159042">
    <property type="component" value="Unassembled WGS sequence"/>
</dbReference>
<evidence type="ECO:0000313" key="3">
    <source>
        <dbReference type="Proteomes" id="UP001159042"/>
    </source>
</evidence>
<protein>
    <submittedName>
        <fullName evidence="2">Uncharacterized protein</fullName>
    </submittedName>
</protein>
<keyword evidence="1" id="KW-0472">Membrane</keyword>
<dbReference type="EMBL" id="JANEYG010000003">
    <property type="protein sequence ID" value="KAJ8924472.1"/>
    <property type="molecule type" value="Genomic_DNA"/>
</dbReference>
<comment type="caution">
    <text evidence="2">The sequence shown here is derived from an EMBL/GenBank/DDBJ whole genome shotgun (WGS) entry which is preliminary data.</text>
</comment>
<reference evidence="2 3" key="1">
    <citation type="journal article" date="2023" name="Insect Mol. Biol.">
        <title>Genome sequencing provides insights into the evolution of gene families encoding plant cell wall-degrading enzymes in longhorned beetles.</title>
        <authorList>
            <person name="Shin N.R."/>
            <person name="Okamura Y."/>
            <person name="Kirsch R."/>
            <person name="Pauchet Y."/>
        </authorList>
    </citation>
    <scope>NUCLEOTIDE SEQUENCE [LARGE SCALE GENOMIC DNA]</scope>
    <source>
        <strain evidence="2">EAD_L_NR</strain>
    </source>
</reference>
<keyword evidence="3" id="KW-1185">Reference proteome</keyword>
<feature type="transmembrane region" description="Helical" evidence="1">
    <location>
        <begin position="9"/>
        <end position="30"/>
    </location>
</feature>
<keyword evidence="1" id="KW-1133">Transmembrane helix</keyword>
<name>A0AAV8WE46_9CUCU</name>
<keyword evidence="1" id="KW-0812">Transmembrane</keyword>
<dbReference type="AlphaFoldDB" id="A0AAV8WE46"/>